<name>A0ABU3Y420_9SPHN</name>
<dbReference type="Gene3D" id="1.20.1250.20">
    <property type="entry name" value="MFS general substrate transporter like domains"/>
    <property type="match status" value="2"/>
</dbReference>
<dbReference type="RefSeq" id="WP_317225301.1">
    <property type="nucleotide sequence ID" value="NZ_JAWJEJ010000001.1"/>
</dbReference>
<feature type="transmembrane region" description="Helical" evidence="8">
    <location>
        <begin position="309"/>
        <end position="327"/>
    </location>
</feature>
<feature type="transmembrane region" description="Helical" evidence="8">
    <location>
        <begin position="92"/>
        <end position="109"/>
    </location>
</feature>
<dbReference type="EMBL" id="JAWJEJ010000001">
    <property type="protein sequence ID" value="MDV3456103.1"/>
    <property type="molecule type" value="Genomic_DNA"/>
</dbReference>
<evidence type="ECO:0000256" key="8">
    <source>
        <dbReference type="SAM" id="Phobius"/>
    </source>
</evidence>
<accession>A0ABU3Y420</accession>
<evidence type="ECO:0000256" key="1">
    <source>
        <dbReference type="ARBA" id="ARBA00004651"/>
    </source>
</evidence>
<keyword evidence="7 8" id="KW-0472">Membrane</keyword>
<proteinExistence type="inferred from homology"/>
<keyword evidence="3" id="KW-0813">Transport</keyword>
<feature type="transmembrane region" description="Helical" evidence="8">
    <location>
        <begin position="423"/>
        <end position="446"/>
    </location>
</feature>
<feature type="transmembrane region" description="Helical" evidence="8">
    <location>
        <begin position="243"/>
        <end position="267"/>
    </location>
</feature>
<dbReference type="CDD" id="cd17332">
    <property type="entry name" value="MFS_MelB_like"/>
    <property type="match status" value="1"/>
</dbReference>
<gene>
    <name evidence="9" type="ORF">RZN05_03845</name>
</gene>
<dbReference type="SUPFAM" id="SSF103473">
    <property type="entry name" value="MFS general substrate transporter"/>
    <property type="match status" value="1"/>
</dbReference>
<feature type="transmembrane region" description="Helical" evidence="8">
    <location>
        <begin position="279"/>
        <end position="297"/>
    </location>
</feature>
<feature type="transmembrane region" description="Helical" evidence="8">
    <location>
        <begin position="23"/>
        <end position="44"/>
    </location>
</feature>
<comment type="subcellular location">
    <subcellularLocation>
        <location evidence="1">Cell membrane</location>
        <topology evidence="1">Multi-pass membrane protein</topology>
    </subcellularLocation>
</comment>
<dbReference type="PANTHER" id="PTHR11328">
    <property type="entry name" value="MAJOR FACILITATOR SUPERFAMILY DOMAIN-CONTAINING PROTEIN"/>
    <property type="match status" value="1"/>
</dbReference>
<feature type="transmembrane region" description="Helical" evidence="8">
    <location>
        <begin position="375"/>
        <end position="403"/>
    </location>
</feature>
<keyword evidence="6 8" id="KW-1133">Transmembrane helix</keyword>
<dbReference type="Proteomes" id="UP001273531">
    <property type="component" value="Unassembled WGS sequence"/>
</dbReference>
<protein>
    <submittedName>
        <fullName evidence="9">Glycoside-pentoside-hexuronide (GPH):cation symporter</fullName>
    </submittedName>
</protein>
<dbReference type="PROSITE" id="PS00872">
    <property type="entry name" value="NA_GALACTOSIDE_SYMP"/>
    <property type="match status" value="1"/>
</dbReference>
<reference evidence="9 10" key="1">
    <citation type="submission" date="2023-10" db="EMBL/GenBank/DDBJ databases">
        <title>Sphingomonas sp. HF-S4 16S ribosomal RNA gene Genome sequencing and assembly.</title>
        <authorList>
            <person name="Lee H."/>
        </authorList>
    </citation>
    <scope>NUCLEOTIDE SEQUENCE [LARGE SCALE GENOMIC DNA]</scope>
    <source>
        <strain evidence="9 10">HF-S4</strain>
    </source>
</reference>
<evidence type="ECO:0000313" key="10">
    <source>
        <dbReference type="Proteomes" id="UP001273531"/>
    </source>
</evidence>
<keyword evidence="10" id="KW-1185">Reference proteome</keyword>
<dbReference type="Pfam" id="PF13347">
    <property type="entry name" value="MFS_2"/>
    <property type="match status" value="1"/>
</dbReference>
<evidence type="ECO:0000256" key="7">
    <source>
        <dbReference type="ARBA" id="ARBA00023136"/>
    </source>
</evidence>
<organism evidence="9 10">
    <name type="scientific">Sphingomonas agrestis</name>
    <dbReference type="NCBI Taxonomy" id="3080540"/>
    <lineage>
        <taxon>Bacteria</taxon>
        <taxon>Pseudomonadati</taxon>
        <taxon>Pseudomonadota</taxon>
        <taxon>Alphaproteobacteria</taxon>
        <taxon>Sphingomonadales</taxon>
        <taxon>Sphingomonadaceae</taxon>
        <taxon>Sphingomonas</taxon>
    </lineage>
</organism>
<dbReference type="InterPro" id="IPR036259">
    <property type="entry name" value="MFS_trans_sf"/>
</dbReference>
<evidence type="ECO:0000313" key="9">
    <source>
        <dbReference type="EMBL" id="MDV3456103.1"/>
    </source>
</evidence>
<dbReference type="NCBIfam" id="TIGR00792">
    <property type="entry name" value="gph"/>
    <property type="match status" value="1"/>
</dbReference>
<evidence type="ECO:0000256" key="4">
    <source>
        <dbReference type="ARBA" id="ARBA00022475"/>
    </source>
</evidence>
<feature type="transmembrane region" description="Helical" evidence="8">
    <location>
        <begin position="121"/>
        <end position="144"/>
    </location>
</feature>
<dbReference type="InterPro" id="IPR039672">
    <property type="entry name" value="MFS_2"/>
</dbReference>
<keyword evidence="5 8" id="KW-0812">Transmembrane</keyword>
<comment type="similarity">
    <text evidence="2">Belongs to the sodium:galactoside symporter (TC 2.A.2) family.</text>
</comment>
<feature type="transmembrane region" description="Helical" evidence="8">
    <location>
        <begin position="164"/>
        <end position="182"/>
    </location>
</feature>
<feature type="transmembrane region" description="Helical" evidence="8">
    <location>
        <begin position="333"/>
        <end position="354"/>
    </location>
</feature>
<evidence type="ECO:0000256" key="6">
    <source>
        <dbReference type="ARBA" id="ARBA00022989"/>
    </source>
</evidence>
<dbReference type="InterPro" id="IPR018043">
    <property type="entry name" value="Na/Gal_symport_CS"/>
</dbReference>
<sequence length="458" mass="49114">MATIAASETGQGGAKPLSLKACIGWGMGTLAVAALFNSVNVLLLRYLVDHVGIGAALAGTLVAGSKLYDAVIDPIVGSASDRTRSKHGRRRPFVLAGGVMLAIAALLLFNVPGGFDGTAAVIYVGIALLFYSTAYAVFSVPYMAMPAEMTTDYHERSRLISFRVYAVGAASLVATFVGPLLIARGGGGQSGHTMMSLFVATLAIVGTVYCFRATRDAPFHYGSEHVRLGIVEKIRQLAGNTPFMLLLVIKMLQLTALAVTQAATPFLFKQVLGFSDTMLGLYFLVFYVSMMLSQQVWMRFGRTMGKRKIYLISTALYALMYLSWYFVVSGEPVYLTFLRAIGLGATAGAVLLFGQSLLPDTMEWDYRRTGLRREGVLSAVYTIVEKLAFAVGAALTGILLGASGYVRATGAAGVTQPQSAVNAIYFLASFAPMILLALSCVALWYYDLSEEKLRGEEA</sequence>
<evidence type="ECO:0000256" key="3">
    <source>
        <dbReference type="ARBA" id="ARBA00022448"/>
    </source>
</evidence>
<dbReference type="InterPro" id="IPR001927">
    <property type="entry name" value="Na/Gal_symport"/>
</dbReference>
<comment type="caution">
    <text evidence="9">The sequence shown here is derived from an EMBL/GenBank/DDBJ whole genome shotgun (WGS) entry which is preliminary data.</text>
</comment>
<evidence type="ECO:0000256" key="5">
    <source>
        <dbReference type="ARBA" id="ARBA00022692"/>
    </source>
</evidence>
<feature type="transmembrane region" description="Helical" evidence="8">
    <location>
        <begin position="194"/>
        <end position="211"/>
    </location>
</feature>
<dbReference type="PANTHER" id="PTHR11328:SF24">
    <property type="entry name" value="MAJOR FACILITATOR SUPERFAMILY (MFS) PROFILE DOMAIN-CONTAINING PROTEIN"/>
    <property type="match status" value="1"/>
</dbReference>
<keyword evidence="4" id="KW-1003">Cell membrane</keyword>
<evidence type="ECO:0000256" key="2">
    <source>
        <dbReference type="ARBA" id="ARBA00009617"/>
    </source>
</evidence>